<protein>
    <recommendedName>
        <fullName evidence="13">Guanine nucleotide-binding protein subunit alpha</fullName>
    </recommendedName>
</protein>
<evidence type="ECO:0000256" key="4">
    <source>
        <dbReference type="ARBA" id="ARBA00022741"/>
    </source>
</evidence>
<reference evidence="11 12" key="1">
    <citation type="submission" date="2020-12" db="EMBL/GenBank/DDBJ databases">
        <title>Metabolic potential, ecology and presence of endohyphal bacteria is reflected in genomic diversity of Mucoromycotina.</title>
        <authorList>
            <person name="Muszewska A."/>
            <person name="Okrasinska A."/>
            <person name="Steczkiewicz K."/>
            <person name="Drgas O."/>
            <person name="Orlowska M."/>
            <person name="Perlinska-Lenart U."/>
            <person name="Aleksandrzak-Piekarczyk T."/>
            <person name="Szatraj K."/>
            <person name="Zielenkiewicz U."/>
            <person name="Pilsyk S."/>
            <person name="Malc E."/>
            <person name="Mieczkowski P."/>
            <person name="Kruszewska J.S."/>
            <person name="Biernat P."/>
            <person name="Pawlowska J."/>
        </authorList>
    </citation>
    <scope>NUCLEOTIDE SEQUENCE [LARGE SCALE GENOMIC DNA]</scope>
    <source>
        <strain evidence="11 12">CBS 142.35</strain>
    </source>
</reference>
<evidence type="ECO:0000256" key="6">
    <source>
        <dbReference type="ARBA" id="ARBA00023134"/>
    </source>
</evidence>
<dbReference type="GO" id="GO:0003924">
    <property type="term" value="F:GTPase activity"/>
    <property type="evidence" value="ECO:0007669"/>
    <property type="project" value="InterPro"/>
</dbReference>
<feature type="binding site" evidence="9">
    <location>
        <begin position="46"/>
        <end position="51"/>
    </location>
    <ligand>
        <name>GTP</name>
        <dbReference type="ChEBI" id="CHEBI:37565"/>
    </ligand>
</feature>
<dbReference type="SUPFAM" id="SSF52540">
    <property type="entry name" value="P-loop containing nucleoside triphosphate hydrolases"/>
    <property type="match status" value="1"/>
</dbReference>
<dbReference type="FunFam" id="1.10.400.10:FF:000007">
    <property type="entry name" value="Guanine nucleotide-binding protein subunit alpha"/>
    <property type="match status" value="1"/>
</dbReference>
<dbReference type="Proteomes" id="UP000646827">
    <property type="component" value="Unassembled WGS sequence"/>
</dbReference>
<evidence type="ECO:0000256" key="2">
    <source>
        <dbReference type="ARBA" id="ARBA00022707"/>
    </source>
</evidence>
<evidence type="ECO:0000256" key="9">
    <source>
        <dbReference type="PIRSR" id="PIRSR601019-1"/>
    </source>
</evidence>
<dbReference type="OrthoDB" id="5817230at2759"/>
<dbReference type="PROSITE" id="PS51882">
    <property type="entry name" value="G_ALPHA"/>
    <property type="match status" value="1"/>
</dbReference>
<dbReference type="InterPro" id="IPR027417">
    <property type="entry name" value="P-loop_NTPase"/>
</dbReference>
<dbReference type="GO" id="GO:0007186">
    <property type="term" value="P:G protein-coupled receptor signaling pathway"/>
    <property type="evidence" value="ECO:0007669"/>
    <property type="project" value="InterPro"/>
</dbReference>
<dbReference type="GO" id="GO:0005737">
    <property type="term" value="C:cytoplasm"/>
    <property type="evidence" value="ECO:0007669"/>
    <property type="project" value="TreeGrafter"/>
</dbReference>
<dbReference type="PANTHER" id="PTHR10218:SF302">
    <property type="entry name" value="GUANINE NUCLEOTIDE-BINDING PROTEIN ALPHA-5 SUBUNIT"/>
    <property type="match status" value="1"/>
</dbReference>
<keyword evidence="6 9" id="KW-0342">GTP-binding</keyword>
<feature type="binding site" evidence="10">
    <location>
        <position position="185"/>
    </location>
    <ligand>
        <name>Mg(2+)</name>
        <dbReference type="ChEBI" id="CHEBI:18420"/>
    </ligand>
</feature>
<comment type="caution">
    <text evidence="11">The sequence shown here is derived from an EMBL/GenBank/DDBJ whole genome shotgun (WGS) entry which is preliminary data.</text>
</comment>
<dbReference type="FunFam" id="3.40.50.300:FF:002307">
    <property type="entry name" value="Guanine nucleotide-binding protein G(k) subunit alpha"/>
    <property type="match status" value="1"/>
</dbReference>
<dbReference type="GO" id="GO:0005525">
    <property type="term" value="F:GTP binding"/>
    <property type="evidence" value="ECO:0007669"/>
    <property type="project" value="UniProtKB-KW"/>
</dbReference>
<proteinExistence type="predicted"/>
<dbReference type="InterPro" id="IPR001019">
    <property type="entry name" value="Gprotein_alpha_su"/>
</dbReference>
<keyword evidence="2" id="KW-0519">Myristate</keyword>
<dbReference type="GO" id="GO:0005834">
    <property type="term" value="C:heterotrimeric G-protein complex"/>
    <property type="evidence" value="ECO:0007669"/>
    <property type="project" value="InterPro"/>
</dbReference>
<evidence type="ECO:0008006" key="13">
    <source>
        <dbReference type="Google" id="ProtNLM"/>
    </source>
</evidence>
<dbReference type="GO" id="GO:0031683">
    <property type="term" value="F:G-protein beta/gamma-subunit complex binding"/>
    <property type="evidence" value="ECO:0007669"/>
    <property type="project" value="InterPro"/>
</dbReference>
<accession>A0A8H7VJK8</accession>
<evidence type="ECO:0000313" key="12">
    <source>
        <dbReference type="Proteomes" id="UP000646827"/>
    </source>
</evidence>
<evidence type="ECO:0000256" key="10">
    <source>
        <dbReference type="PIRSR" id="PIRSR601019-2"/>
    </source>
</evidence>
<keyword evidence="12" id="KW-1185">Reference proteome</keyword>
<evidence type="ECO:0000256" key="5">
    <source>
        <dbReference type="ARBA" id="ARBA00022842"/>
    </source>
</evidence>
<evidence type="ECO:0000256" key="7">
    <source>
        <dbReference type="ARBA" id="ARBA00023139"/>
    </source>
</evidence>
<dbReference type="EMBL" id="JAEPRB010000071">
    <property type="protein sequence ID" value="KAG2222935.1"/>
    <property type="molecule type" value="Genomic_DNA"/>
</dbReference>
<dbReference type="InterPro" id="IPR002975">
    <property type="entry name" value="Fungi_Gprotein_alpha"/>
</dbReference>
<feature type="binding site" evidence="9">
    <location>
        <begin position="273"/>
        <end position="276"/>
    </location>
    <ligand>
        <name>GTP</name>
        <dbReference type="ChEBI" id="CHEBI:37565"/>
    </ligand>
</feature>
<evidence type="ECO:0000256" key="1">
    <source>
        <dbReference type="ARBA" id="ARBA00011356"/>
    </source>
</evidence>
<feature type="binding site" evidence="9">
    <location>
        <position position="332"/>
    </location>
    <ligand>
        <name>GTP</name>
        <dbReference type="ChEBI" id="CHEBI:37565"/>
    </ligand>
</feature>
<dbReference type="GO" id="GO:0032502">
    <property type="term" value="P:developmental process"/>
    <property type="evidence" value="ECO:0007669"/>
    <property type="project" value="UniProtKB-ARBA"/>
</dbReference>
<keyword evidence="8" id="KW-0807">Transducer</keyword>
<feature type="binding site" evidence="10">
    <location>
        <position position="50"/>
    </location>
    <ligand>
        <name>Mg(2+)</name>
        <dbReference type="ChEBI" id="CHEBI:18420"/>
    </ligand>
</feature>
<dbReference type="GO" id="GO:0001664">
    <property type="term" value="F:G protein-coupled receptor binding"/>
    <property type="evidence" value="ECO:0007669"/>
    <property type="project" value="InterPro"/>
</dbReference>
<feature type="binding site" evidence="9">
    <location>
        <begin position="204"/>
        <end position="208"/>
    </location>
    <ligand>
        <name>GTP</name>
        <dbReference type="ChEBI" id="CHEBI:37565"/>
    </ligand>
</feature>
<evidence type="ECO:0000256" key="3">
    <source>
        <dbReference type="ARBA" id="ARBA00022723"/>
    </source>
</evidence>
<keyword evidence="4 9" id="KW-0547">Nucleotide-binding</keyword>
<comment type="subunit">
    <text evidence="1">G proteins are composed of 3 units; alpha, beta and gamma. The alpha chain contains the guanine nucleotide binding site.</text>
</comment>
<evidence type="ECO:0000256" key="8">
    <source>
        <dbReference type="ARBA" id="ARBA00023224"/>
    </source>
</evidence>
<dbReference type="Pfam" id="PF00503">
    <property type="entry name" value="G-alpha"/>
    <property type="match status" value="1"/>
</dbReference>
<dbReference type="PANTHER" id="PTHR10218">
    <property type="entry name" value="GTP-BINDING PROTEIN ALPHA SUBUNIT"/>
    <property type="match status" value="1"/>
</dbReference>
<dbReference type="GO" id="GO:0000750">
    <property type="term" value="P:pheromone-dependent signal transduction involved in conjugation with cellular fusion"/>
    <property type="evidence" value="ECO:0007669"/>
    <property type="project" value="TreeGrafter"/>
</dbReference>
<feature type="binding site" evidence="9">
    <location>
        <begin position="154"/>
        <end position="155"/>
    </location>
    <ligand>
        <name>GTP</name>
        <dbReference type="ChEBI" id="CHEBI:37565"/>
    </ligand>
</feature>
<dbReference type="InterPro" id="IPR011025">
    <property type="entry name" value="GproteinA_insert"/>
</dbReference>
<dbReference type="SUPFAM" id="SSF47895">
    <property type="entry name" value="Transducin (alpha subunit), insertion domain"/>
    <property type="match status" value="1"/>
</dbReference>
<dbReference type="CDD" id="cd00066">
    <property type="entry name" value="G-alpha"/>
    <property type="match status" value="1"/>
</dbReference>
<gene>
    <name evidence="11" type="ORF">INT45_012913</name>
</gene>
<dbReference type="Gene3D" id="1.10.400.10">
    <property type="entry name" value="GI Alpha 1, domain 2-like"/>
    <property type="match status" value="1"/>
</dbReference>
<evidence type="ECO:0000313" key="11">
    <source>
        <dbReference type="EMBL" id="KAG2222935.1"/>
    </source>
</evidence>
<keyword evidence="3 10" id="KW-0479">Metal-binding</keyword>
<name>A0A8H7VJK8_9FUNG</name>
<keyword evidence="5 10" id="KW-0460">Magnesium</keyword>
<keyword evidence="7" id="KW-0564">Palmitate</keyword>
<sequence length="360" mass="41257">MGCCVSVDGTGDHGAKIRNDEINNQLQMEKLNMKNHVKLLLLGAGESGKSTLLKQMKLIHEGGFSLDERIAYREIIYSNTIQSMHVILSAMDSLGLTFSNEASHKAADHVIQQPAEIMDESPMPIPLVSAIRTLWADGGVHDAVRRRNEFQLNDSASYYFESMDRIGNPDYVPSDQDVLRSRVKSTGITETHFRLGELTYQMFDVGGQRSERKKWIHCFENVTAVIFMVAIQEYDQVLIEDETVNRMEEALTLFDSICNSRWFEKTSIILFLNKTDLFKEKLPKSPLSKYFKDYQHDNNDYEATSKYIMERFTSLNNYHTTDKQIYTHFTCATDTEQIRFVMTAVNDILLQCNLRNGGLL</sequence>
<keyword evidence="7" id="KW-0449">Lipoprotein</keyword>
<dbReference type="AlphaFoldDB" id="A0A8H7VJK8"/>
<dbReference type="PRINTS" id="PR01241">
    <property type="entry name" value="GPROTEINAFNG"/>
</dbReference>
<dbReference type="Gene3D" id="3.40.50.300">
    <property type="entry name" value="P-loop containing nucleotide triphosphate hydrolases"/>
    <property type="match status" value="1"/>
</dbReference>
<dbReference type="PRINTS" id="PR00318">
    <property type="entry name" value="GPROTEINA"/>
</dbReference>
<dbReference type="GO" id="GO:0046872">
    <property type="term" value="F:metal ion binding"/>
    <property type="evidence" value="ECO:0007669"/>
    <property type="project" value="UniProtKB-KW"/>
</dbReference>
<organism evidence="11 12">
    <name type="scientific">Circinella minor</name>
    <dbReference type="NCBI Taxonomy" id="1195481"/>
    <lineage>
        <taxon>Eukaryota</taxon>
        <taxon>Fungi</taxon>
        <taxon>Fungi incertae sedis</taxon>
        <taxon>Mucoromycota</taxon>
        <taxon>Mucoromycotina</taxon>
        <taxon>Mucoromycetes</taxon>
        <taxon>Mucorales</taxon>
        <taxon>Lichtheimiaceae</taxon>
        <taxon>Circinella</taxon>
    </lineage>
</organism>
<dbReference type="SMART" id="SM00275">
    <property type="entry name" value="G_alpha"/>
    <property type="match status" value="1"/>
</dbReference>